<protein>
    <submittedName>
        <fullName evidence="1">Uncharacterized protein</fullName>
    </submittedName>
</protein>
<gene>
    <name evidence="1" type="ORF">UY19_C0014G0056</name>
</gene>
<comment type="caution">
    <text evidence="1">The sequence shown here is derived from an EMBL/GenBank/DDBJ whole genome shotgun (WGS) entry which is preliminary data.</text>
</comment>
<evidence type="ECO:0000313" key="1">
    <source>
        <dbReference type="EMBL" id="KKU89456.1"/>
    </source>
</evidence>
<dbReference type="Proteomes" id="UP000033882">
    <property type="component" value="Unassembled WGS sequence"/>
</dbReference>
<dbReference type="EMBL" id="LCPB01000014">
    <property type="protein sequence ID" value="KKU89456.1"/>
    <property type="molecule type" value="Genomic_DNA"/>
</dbReference>
<dbReference type="AlphaFoldDB" id="A0A0G1U5T7"/>
<evidence type="ECO:0000313" key="2">
    <source>
        <dbReference type="Proteomes" id="UP000033882"/>
    </source>
</evidence>
<name>A0A0G1U5T7_9BACT</name>
<organism evidence="1 2">
    <name type="scientific">Candidatus Wolfebacteria bacterium GW2011_GWA2_47_9b</name>
    <dbReference type="NCBI Taxonomy" id="1619005"/>
    <lineage>
        <taxon>Bacteria</taxon>
        <taxon>Candidatus Wolfeibacteriota</taxon>
    </lineage>
</organism>
<reference evidence="1 2" key="1">
    <citation type="journal article" date="2015" name="Nature">
        <title>rRNA introns, odd ribosomes, and small enigmatic genomes across a large radiation of phyla.</title>
        <authorList>
            <person name="Brown C.T."/>
            <person name="Hug L.A."/>
            <person name="Thomas B.C."/>
            <person name="Sharon I."/>
            <person name="Castelle C.J."/>
            <person name="Singh A."/>
            <person name="Wilkins M.J."/>
            <person name="Williams K.H."/>
            <person name="Banfield J.F."/>
        </authorList>
    </citation>
    <scope>NUCLEOTIDE SEQUENCE [LARGE SCALE GENOMIC DNA]</scope>
</reference>
<accession>A0A0G1U5T7</accession>
<sequence length="211" mass="22782">MKTNRINAALYAGCLLHAIMRANGTVGVSVQKDGQIRGYGDASSTADAMLNADRYIETGGWYKEEGLRLQGVTSDNAEDIAARLDAWQPQRARAFIAWRNGDKIAVRLSGMHRVVVPNDVLESVMDTGFMATWSSDRGYVYRTAPDPERPMAGCIMSVVCSSPNNSTGDDGLGWQYPTMQFGVGADFWEALSGALSSEVHEVPSPQSVVGA</sequence>
<proteinExistence type="predicted"/>